<sequence length="67" mass="7488">MHAATLLKTLGDEDEDNVLGNLFHTLCDLLDVSTWCVEDLAQTFDVADDDVSFFFVTEVHHDDESDG</sequence>
<dbReference type="RefSeq" id="XP_056483095.1">
    <property type="nucleotide sequence ID" value="XM_056637065.1"/>
</dbReference>
<dbReference type="Proteomes" id="UP001147747">
    <property type="component" value="Unassembled WGS sequence"/>
</dbReference>
<organism evidence="1 2">
    <name type="scientific">Penicillium cosmopolitanum</name>
    <dbReference type="NCBI Taxonomy" id="1131564"/>
    <lineage>
        <taxon>Eukaryota</taxon>
        <taxon>Fungi</taxon>
        <taxon>Dikarya</taxon>
        <taxon>Ascomycota</taxon>
        <taxon>Pezizomycotina</taxon>
        <taxon>Eurotiomycetes</taxon>
        <taxon>Eurotiomycetidae</taxon>
        <taxon>Eurotiales</taxon>
        <taxon>Aspergillaceae</taxon>
        <taxon>Penicillium</taxon>
    </lineage>
</organism>
<protein>
    <submittedName>
        <fullName evidence="1">Uncharacterized protein</fullName>
    </submittedName>
</protein>
<dbReference type="EMBL" id="JAPZBU010000011">
    <property type="protein sequence ID" value="KAJ5379309.1"/>
    <property type="molecule type" value="Genomic_DNA"/>
</dbReference>
<accession>A0A9W9SL85</accession>
<reference evidence="1" key="2">
    <citation type="journal article" date="2023" name="IMA Fungus">
        <title>Comparative genomic study of the Penicillium genus elucidates a diverse pangenome and 15 lateral gene transfer events.</title>
        <authorList>
            <person name="Petersen C."/>
            <person name="Sorensen T."/>
            <person name="Nielsen M.R."/>
            <person name="Sondergaard T.E."/>
            <person name="Sorensen J.L."/>
            <person name="Fitzpatrick D.A."/>
            <person name="Frisvad J.C."/>
            <person name="Nielsen K.L."/>
        </authorList>
    </citation>
    <scope>NUCLEOTIDE SEQUENCE</scope>
    <source>
        <strain evidence="1">IBT 29677</strain>
    </source>
</reference>
<evidence type="ECO:0000313" key="2">
    <source>
        <dbReference type="Proteomes" id="UP001147747"/>
    </source>
</evidence>
<dbReference type="GeneID" id="81376045"/>
<keyword evidence="2" id="KW-1185">Reference proteome</keyword>
<name>A0A9W9SL85_9EURO</name>
<dbReference type="AlphaFoldDB" id="A0A9W9SL85"/>
<evidence type="ECO:0000313" key="1">
    <source>
        <dbReference type="EMBL" id="KAJ5379309.1"/>
    </source>
</evidence>
<comment type="caution">
    <text evidence="1">The sequence shown here is derived from an EMBL/GenBank/DDBJ whole genome shotgun (WGS) entry which is preliminary data.</text>
</comment>
<reference evidence="1" key="1">
    <citation type="submission" date="2022-12" db="EMBL/GenBank/DDBJ databases">
        <authorList>
            <person name="Petersen C."/>
        </authorList>
    </citation>
    <scope>NUCLEOTIDE SEQUENCE</scope>
    <source>
        <strain evidence="1">IBT 29677</strain>
    </source>
</reference>
<proteinExistence type="predicted"/>
<gene>
    <name evidence="1" type="ORF">N7509_012428</name>
</gene>